<dbReference type="Gene3D" id="3.90.226.10">
    <property type="entry name" value="2-enoyl-CoA Hydratase, Chain A, domain 1"/>
    <property type="match status" value="1"/>
</dbReference>
<reference evidence="4" key="1">
    <citation type="journal article" date="2019" name="Int. J. Syst. Evol. Microbiol.">
        <title>The Global Catalogue of Microorganisms (GCM) 10K type strain sequencing project: providing services to taxonomists for standard genome sequencing and annotation.</title>
        <authorList>
            <consortium name="The Broad Institute Genomics Platform"/>
            <consortium name="The Broad Institute Genome Sequencing Center for Infectious Disease"/>
            <person name="Wu L."/>
            <person name="Ma J."/>
        </authorList>
    </citation>
    <scope>NUCLEOTIDE SEQUENCE [LARGE SCALE GENOMIC DNA]</scope>
    <source>
        <strain evidence="4">KCTC 52274</strain>
    </source>
</reference>
<accession>A0ABW5LC83</accession>
<feature type="domain" description="Tail specific protease" evidence="2">
    <location>
        <begin position="245"/>
        <end position="450"/>
    </location>
</feature>
<sequence length="476" mass="54692">MKKILVPFFTILVFSCFSSSNCLVAQETLKKEQLLEDFQIFESSLRQNHPQLFLYTSEQKLDSFFINAKKLIKNEMSPIEFYKILTPILPMVGNNHTNILPPKSFVEFISTETKRLPFSFFYKNDTLYVLEDVSKEYLIGEGSIVTAINGLEVSSIIHKFLENITTDGYNKTQPVYRASRGFSRYFGYYFGFPETFEVRYIDSGGKSRIAVIEAITLKEISKNRKSRNTTLTNGREDYRFEVVDDIGIITVRTFSLSNPKLFKRFLRETFQEIDTKDISTLLIDLRDNMGGYPEASNQLLEYLINETITPYKLEYAITDNIFNHEYFEDDIYFKHFKRQNLVEREGKYFVKGAVDTKLMPNKYAYNMELFILMNASSSSTTGQLIGLIKAYTEAIFIGEESGGNPVGIVANDILTLMLPNSKIEVKLPVIYSELNVDFQNSGRGIIPDIPITQTIDDLLKGKDTTLEHALKWISTN</sequence>
<keyword evidence="1" id="KW-0732">Signal</keyword>
<dbReference type="PANTHER" id="PTHR32060:SF30">
    <property type="entry name" value="CARBOXY-TERMINAL PROCESSING PROTEASE CTPA"/>
    <property type="match status" value="1"/>
</dbReference>
<dbReference type="Pfam" id="PF03572">
    <property type="entry name" value="Peptidase_S41"/>
    <property type="match status" value="1"/>
</dbReference>
<dbReference type="Proteomes" id="UP001597319">
    <property type="component" value="Unassembled WGS sequence"/>
</dbReference>
<comment type="caution">
    <text evidence="3">The sequence shown here is derived from an EMBL/GenBank/DDBJ whole genome shotgun (WGS) entry which is preliminary data.</text>
</comment>
<evidence type="ECO:0000259" key="2">
    <source>
        <dbReference type="Pfam" id="PF03572"/>
    </source>
</evidence>
<dbReference type="PANTHER" id="PTHR32060">
    <property type="entry name" value="TAIL-SPECIFIC PROTEASE"/>
    <property type="match status" value="1"/>
</dbReference>
<protein>
    <submittedName>
        <fullName evidence="3">S41 family peptidase</fullName>
    </submittedName>
</protein>
<feature type="signal peptide" evidence="1">
    <location>
        <begin position="1"/>
        <end position="25"/>
    </location>
</feature>
<dbReference type="PROSITE" id="PS51257">
    <property type="entry name" value="PROKAR_LIPOPROTEIN"/>
    <property type="match status" value="1"/>
</dbReference>
<dbReference type="InterPro" id="IPR029045">
    <property type="entry name" value="ClpP/crotonase-like_dom_sf"/>
</dbReference>
<gene>
    <name evidence="3" type="ORF">ACFSR1_02280</name>
</gene>
<dbReference type="SUPFAM" id="SSF52096">
    <property type="entry name" value="ClpP/crotonase"/>
    <property type="match status" value="1"/>
</dbReference>
<keyword evidence="4" id="KW-1185">Reference proteome</keyword>
<evidence type="ECO:0000313" key="4">
    <source>
        <dbReference type="Proteomes" id="UP001597319"/>
    </source>
</evidence>
<name>A0ABW5LC83_9FLAO</name>
<proteinExistence type="predicted"/>
<dbReference type="RefSeq" id="WP_378289214.1">
    <property type="nucleotide sequence ID" value="NZ_JBHULE010000002.1"/>
</dbReference>
<dbReference type="InterPro" id="IPR005151">
    <property type="entry name" value="Tail-specific_protease"/>
</dbReference>
<dbReference type="EMBL" id="JBHULE010000002">
    <property type="protein sequence ID" value="MFD2561479.1"/>
    <property type="molecule type" value="Genomic_DNA"/>
</dbReference>
<evidence type="ECO:0000256" key="1">
    <source>
        <dbReference type="SAM" id="SignalP"/>
    </source>
</evidence>
<feature type="chain" id="PRO_5045458686" evidence="1">
    <location>
        <begin position="26"/>
        <end position="476"/>
    </location>
</feature>
<evidence type="ECO:0000313" key="3">
    <source>
        <dbReference type="EMBL" id="MFD2561479.1"/>
    </source>
</evidence>
<organism evidence="3 4">
    <name type="scientific">Aquimarina rubra</name>
    <dbReference type="NCBI Taxonomy" id="1920033"/>
    <lineage>
        <taxon>Bacteria</taxon>
        <taxon>Pseudomonadati</taxon>
        <taxon>Bacteroidota</taxon>
        <taxon>Flavobacteriia</taxon>
        <taxon>Flavobacteriales</taxon>
        <taxon>Flavobacteriaceae</taxon>
        <taxon>Aquimarina</taxon>
    </lineage>
</organism>